<accession>A0A8T4GT71</accession>
<dbReference type="RefSeq" id="WP_209490443.1">
    <property type="nucleotide sequence ID" value="NZ_JAGGLC010000001.1"/>
</dbReference>
<keyword evidence="2" id="KW-1185">Reference proteome</keyword>
<proteinExistence type="predicted"/>
<sequence length="114" mass="12999">MTGEYVIKIMNADTAIATLADDNQSDAMAEATDYLIENHDLISVLEPLPYVPGRKNALINDQPVHPDGKGEMRTYRELTNGYYLFTSFNKKDKKRHVQRFAERCGLEVEFEGGW</sequence>
<organism evidence="1 2">
    <name type="scientific">Halolamina salifodinae</name>
    <dbReference type="NCBI Taxonomy" id="1202767"/>
    <lineage>
        <taxon>Archaea</taxon>
        <taxon>Methanobacteriati</taxon>
        <taxon>Methanobacteriota</taxon>
        <taxon>Stenosarchaea group</taxon>
        <taxon>Halobacteria</taxon>
        <taxon>Halobacteriales</taxon>
        <taxon>Haloferacaceae</taxon>
    </lineage>
</organism>
<dbReference type="OrthoDB" id="330911at2157"/>
<reference evidence="1" key="1">
    <citation type="submission" date="2021-03" db="EMBL/GenBank/DDBJ databases">
        <title>Genomic Encyclopedia of Type Strains, Phase IV (KMG-IV): sequencing the most valuable type-strain genomes for metagenomic binning, comparative biology and taxonomic classification.</title>
        <authorList>
            <person name="Goeker M."/>
        </authorList>
    </citation>
    <scope>NUCLEOTIDE SEQUENCE</scope>
    <source>
        <strain evidence="1">DSM 26232</strain>
    </source>
</reference>
<evidence type="ECO:0000313" key="1">
    <source>
        <dbReference type="EMBL" id="MBP1986207.1"/>
    </source>
</evidence>
<dbReference type="EMBL" id="JAGGLC010000001">
    <property type="protein sequence ID" value="MBP1986207.1"/>
    <property type="molecule type" value="Genomic_DNA"/>
</dbReference>
<gene>
    <name evidence="1" type="ORF">J2753_000680</name>
</gene>
<evidence type="ECO:0000313" key="2">
    <source>
        <dbReference type="Proteomes" id="UP000823736"/>
    </source>
</evidence>
<dbReference type="AlphaFoldDB" id="A0A8T4GT71"/>
<comment type="caution">
    <text evidence="1">The sequence shown here is derived from an EMBL/GenBank/DDBJ whole genome shotgun (WGS) entry which is preliminary data.</text>
</comment>
<dbReference type="Proteomes" id="UP000823736">
    <property type="component" value="Unassembled WGS sequence"/>
</dbReference>
<protein>
    <submittedName>
        <fullName evidence="1">Uncharacterized protein</fullName>
    </submittedName>
</protein>
<name>A0A8T4GT71_9EURY</name>